<organism evidence="2 3">
    <name type="scientific">Cohnella candidum</name>
    <dbReference type="NCBI Taxonomy" id="2674991"/>
    <lineage>
        <taxon>Bacteria</taxon>
        <taxon>Bacillati</taxon>
        <taxon>Bacillota</taxon>
        <taxon>Bacilli</taxon>
        <taxon>Bacillales</taxon>
        <taxon>Paenibacillaceae</taxon>
        <taxon>Cohnella</taxon>
    </lineage>
</organism>
<evidence type="ECO:0000313" key="2">
    <source>
        <dbReference type="EMBL" id="AYQ74526.1"/>
    </source>
</evidence>
<keyword evidence="1" id="KW-1133">Transmembrane helix</keyword>
<dbReference type="KEGG" id="coh:EAV92_19305"/>
<dbReference type="AlphaFoldDB" id="A0A3G3K1Y8"/>
<sequence>MLAKLRVLGSALTAALPTGILFGILLRLNMRIIALARPEMASGFHWSSTLMIIMVGTGMTLASAIVYAIIGSRLPVRQVRRAAAYGAVNLLLFGAPFLLSNPSGELFGSQAAFGVPLFAAGFFLQGMAIAAFAGKVERWANSRQSGRFRLLQAAGIVLAIPALVMLGAIVYEYYTEMLPALRQLW</sequence>
<dbReference type="RefSeq" id="WP_123042606.1">
    <property type="nucleotide sequence ID" value="NZ_CP033433.1"/>
</dbReference>
<feature type="transmembrane region" description="Helical" evidence="1">
    <location>
        <begin position="111"/>
        <end position="133"/>
    </location>
</feature>
<reference evidence="2 3" key="1">
    <citation type="submission" date="2018-10" db="EMBL/GenBank/DDBJ databases">
        <title>Genome Sequence of Cohnella sp.</title>
        <authorList>
            <person name="Srinivasan S."/>
            <person name="Kim M.K."/>
        </authorList>
    </citation>
    <scope>NUCLEOTIDE SEQUENCE [LARGE SCALE GENOMIC DNA]</scope>
    <source>
        <strain evidence="2 3">18JY8-7</strain>
    </source>
</reference>
<feature type="transmembrane region" description="Helical" evidence="1">
    <location>
        <begin position="82"/>
        <end position="99"/>
    </location>
</feature>
<keyword evidence="1" id="KW-0812">Transmembrane</keyword>
<feature type="transmembrane region" description="Helical" evidence="1">
    <location>
        <begin position="153"/>
        <end position="174"/>
    </location>
</feature>
<dbReference type="EMBL" id="CP033433">
    <property type="protein sequence ID" value="AYQ74526.1"/>
    <property type="molecule type" value="Genomic_DNA"/>
</dbReference>
<keyword evidence="3" id="KW-1185">Reference proteome</keyword>
<feature type="transmembrane region" description="Helical" evidence="1">
    <location>
        <begin position="7"/>
        <end position="26"/>
    </location>
</feature>
<proteinExistence type="predicted"/>
<dbReference type="Proteomes" id="UP000269097">
    <property type="component" value="Chromosome"/>
</dbReference>
<keyword evidence="1" id="KW-0472">Membrane</keyword>
<accession>A0A3G3K1Y8</accession>
<feature type="transmembrane region" description="Helical" evidence="1">
    <location>
        <begin position="46"/>
        <end position="70"/>
    </location>
</feature>
<gene>
    <name evidence="2" type="ORF">EAV92_19305</name>
</gene>
<evidence type="ECO:0000256" key="1">
    <source>
        <dbReference type="SAM" id="Phobius"/>
    </source>
</evidence>
<name>A0A3G3K1Y8_9BACL</name>
<protein>
    <submittedName>
        <fullName evidence="2">Uncharacterized protein</fullName>
    </submittedName>
</protein>
<evidence type="ECO:0000313" key="3">
    <source>
        <dbReference type="Proteomes" id="UP000269097"/>
    </source>
</evidence>